<dbReference type="EMBL" id="JANPWB010000013">
    <property type="protein sequence ID" value="KAJ1103224.1"/>
    <property type="molecule type" value="Genomic_DNA"/>
</dbReference>
<feature type="compositionally biased region" description="Polar residues" evidence="1">
    <location>
        <begin position="207"/>
        <end position="216"/>
    </location>
</feature>
<gene>
    <name evidence="2" type="ORF">NDU88_000651</name>
</gene>
<feature type="region of interest" description="Disordered" evidence="1">
    <location>
        <begin position="1"/>
        <end position="222"/>
    </location>
</feature>
<protein>
    <submittedName>
        <fullName evidence="2">Uncharacterized protein</fullName>
    </submittedName>
</protein>
<name>A0AAV7MJG5_PLEWA</name>
<accession>A0AAV7MJG5</accession>
<evidence type="ECO:0000256" key="1">
    <source>
        <dbReference type="SAM" id="MobiDB-lite"/>
    </source>
</evidence>
<keyword evidence="3" id="KW-1185">Reference proteome</keyword>
<comment type="caution">
    <text evidence="2">The sequence shown here is derived from an EMBL/GenBank/DDBJ whole genome shotgun (WGS) entry which is preliminary data.</text>
</comment>
<feature type="compositionally biased region" description="Polar residues" evidence="1">
    <location>
        <begin position="72"/>
        <end position="82"/>
    </location>
</feature>
<feature type="region of interest" description="Disordered" evidence="1">
    <location>
        <begin position="236"/>
        <end position="274"/>
    </location>
</feature>
<feature type="compositionally biased region" description="Basic and acidic residues" evidence="1">
    <location>
        <begin position="168"/>
        <end position="180"/>
    </location>
</feature>
<reference evidence="2" key="1">
    <citation type="journal article" date="2022" name="bioRxiv">
        <title>Sequencing and chromosome-scale assembly of the giantPleurodeles waltlgenome.</title>
        <authorList>
            <person name="Brown T."/>
            <person name="Elewa A."/>
            <person name="Iarovenko S."/>
            <person name="Subramanian E."/>
            <person name="Araus A.J."/>
            <person name="Petzold A."/>
            <person name="Susuki M."/>
            <person name="Suzuki K.-i.T."/>
            <person name="Hayashi T."/>
            <person name="Toyoda A."/>
            <person name="Oliveira C."/>
            <person name="Osipova E."/>
            <person name="Leigh N.D."/>
            <person name="Simon A."/>
            <person name="Yun M.H."/>
        </authorList>
    </citation>
    <scope>NUCLEOTIDE SEQUENCE</scope>
    <source>
        <strain evidence="2">20211129_DDA</strain>
        <tissue evidence="2">Liver</tissue>
    </source>
</reference>
<evidence type="ECO:0000313" key="3">
    <source>
        <dbReference type="Proteomes" id="UP001066276"/>
    </source>
</evidence>
<evidence type="ECO:0000313" key="2">
    <source>
        <dbReference type="EMBL" id="KAJ1103224.1"/>
    </source>
</evidence>
<proteinExistence type="predicted"/>
<dbReference type="AlphaFoldDB" id="A0AAV7MJG5"/>
<dbReference type="Proteomes" id="UP001066276">
    <property type="component" value="Chromosome 9"/>
</dbReference>
<sequence>MAKGGAAQVRAFGMPHSRGTRRRPLVIKGSAEGGTARADSREEHNGQRRSCSSACLWDASRQGYGEEARDQQGVSRGQTQHGGTAGRNAMAKGGAAQVRAFGIPHGRGTGRRPLVIKGSAEGGHSTEGQQGGTQWPKEEPLKCVPLGCLTAGARRGGPSSSRVQPRADTARRGSREERNGQRRSRSSACLWDTSRQGHREEAPGHQVVSQGRTQHGGTAGRNAMAKGGAAQVRAFGMPHSRGTGRRPLVIKGSAEGGHSMEGQQGGTQWPKEEPLKCVPLGCLTAGVRGGGP</sequence>
<organism evidence="2 3">
    <name type="scientific">Pleurodeles waltl</name>
    <name type="common">Iberian ribbed newt</name>
    <dbReference type="NCBI Taxonomy" id="8319"/>
    <lineage>
        <taxon>Eukaryota</taxon>
        <taxon>Metazoa</taxon>
        <taxon>Chordata</taxon>
        <taxon>Craniata</taxon>
        <taxon>Vertebrata</taxon>
        <taxon>Euteleostomi</taxon>
        <taxon>Amphibia</taxon>
        <taxon>Batrachia</taxon>
        <taxon>Caudata</taxon>
        <taxon>Salamandroidea</taxon>
        <taxon>Salamandridae</taxon>
        <taxon>Pleurodelinae</taxon>
        <taxon>Pleurodeles</taxon>
    </lineage>
</organism>